<evidence type="ECO:0000313" key="5">
    <source>
        <dbReference type="Proteomes" id="UP000283458"/>
    </source>
</evidence>
<dbReference type="OrthoDB" id="9794372at2"/>
<dbReference type="PANTHER" id="PTHR30173">
    <property type="entry name" value="SIGMA 19 FACTOR"/>
    <property type="match status" value="1"/>
</dbReference>
<evidence type="ECO:0000259" key="2">
    <source>
        <dbReference type="Pfam" id="PF04542"/>
    </source>
</evidence>
<dbReference type="AlphaFoldDB" id="A0A418W4V1"/>
<comment type="caution">
    <text evidence="4">The sequence shown here is derived from an EMBL/GenBank/DDBJ whole genome shotgun (WGS) entry which is preliminary data.</text>
</comment>
<dbReference type="EMBL" id="QYUL01000001">
    <property type="protein sequence ID" value="RJF85061.1"/>
    <property type="molecule type" value="Genomic_DNA"/>
</dbReference>
<dbReference type="InterPro" id="IPR013324">
    <property type="entry name" value="RNA_pol_sigma_r3/r4-like"/>
</dbReference>
<dbReference type="GO" id="GO:0016987">
    <property type="term" value="F:sigma factor activity"/>
    <property type="evidence" value="ECO:0007669"/>
    <property type="project" value="InterPro"/>
</dbReference>
<dbReference type="InterPro" id="IPR013249">
    <property type="entry name" value="RNA_pol_sigma70_r4_t2"/>
</dbReference>
<dbReference type="Gene3D" id="3.10.450.50">
    <property type="match status" value="1"/>
</dbReference>
<dbReference type="Gene3D" id="1.10.1740.10">
    <property type="match status" value="1"/>
</dbReference>
<gene>
    <name evidence="4" type="ORF">D3877_00295</name>
</gene>
<evidence type="ECO:0000313" key="4">
    <source>
        <dbReference type="EMBL" id="RJF85061.1"/>
    </source>
</evidence>
<dbReference type="CDD" id="cd06171">
    <property type="entry name" value="Sigma70_r4"/>
    <property type="match status" value="1"/>
</dbReference>
<dbReference type="SUPFAM" id="SSF88946">
    <property type="entry name" value="Sigma2 domain of RNA polymerase sigma factors"/>
    <property type="match status" value="1"/>
</dbReference>
<dbReference type="Gene3D" id="1.10.10.10">
    <property type="entry name" value="Winged helix-like DNA-binding domain superfamily/Winged helix DNA-binding domain"/>
    <property type="match status" value="1"/>
</dbReference>
<dbReference type="InterPro" id="IPR032710">
    <property type="entry name" value="NTF2-like_dom_sf"/>
</dbReference>
<feature type="domain" description="RNA polymerase sigma-70 region 2" evidence="2">
    <location>
        <begin position="16"/>
        <end position="75"/>
    </location>
</feature>
<evidence type="ECO:0000259" key="3">
    <source>
        <dbReference type="Pfam" id="PF08281"/>
    </source>
</evidence>
<dbReference type="NCBIfam" id="NF007214">
    <property type="entry name" value="PRK09636.1"/>
    <property type="match status" value="1"/>
</dbReference>
<organism evidence="4 5">
    <name type="scientific">Azospirillum cavernae</name>
    <dbReference type="NCBI Taxonomy" id="2320860"/>
    <lineage>
        <taxon>Bacteria</taxon>
        <taxon>Pseudomonadati</taxon>
        <taxon>Pseudomonadota</taxon>
        <taxon>Alphaproteobacteria</taxon>
        <taxon>Rhodospirillales</taxon>
        <taxon>Azospirillaceae</taxon>
        <taxon>Azospirillum</taxon>
    </lineage>
</organism>
<proteinExistence type="predicted"/>
<sequence length="309" mass="33722">MDALGQTPLAVFAVERGRLRALAYRLLGSVAEADDVLQDAWLRWSVVDSTSVGSVPALLTTIVTRLALDRLRAARAVRERYYGLWLPEPQVTAWEAEPDEADSVPIAMMLLLERLGPDQRAVFVLREAMDLDYAEIAAILGKSVEACRQIMRRARDRMSDSAESAADPAAGRKLAAAFAEASQRRDYAGIVALLADDALWLSDGGGLVLTALNPLRGPDRIARFILGVQRKRAKSYGFTPVRVNGGPGFLVTFGERFHAVWGMEIAEGRIVRLYQVSNPHKLGHVTGREALAQAVRRPARPGSGRVGRG</sequence>
<dbReference type="SUPFAM" id="SSF88659">
    <property type="entry name" value="Sigma3 and sigma4 domains of RNA polymerase sigma factors"/>
    <property type="match status" value="1"/>
</dbReference>
<dbReference type="InterPro" id="IPR013325">
    <property type="entry name" value="RNA_pol_sigma_r2"/>
</dbReference>
<dbReference type="GO" id="GO:0003677">
    <property type="term" value="F:DNA binding"/>
    <property type="evidence" value="ECO:0007669"/>
    <property type="project" value="InterPro"/>
</dbReference>
<dbReference type="InterPro" id="IPR014284">
    <property type="entry name" value="RNA_pol_sigma-70_dom"/>
</dbReference>
<dbReference type="Pfam" id="PF08281">
    <property type="entry name" value="Sigma70_r4_2"/>
    <property type="match status" value="1"/>
</dbReference>
<keyword evidence="5" id="KW-1185">Reference proteome</keyword>
<dbReference type="GO" id="GO:0006352">
    <property type="term" value="P:DNA-templated transcription initiation"/>
    <property type="evidence" value="ECO:0007669"/>
    <property type="project" value="InterPro"/>
</dbReference>
<reference evidence="4 5" key="1">
    <citation type="submission" date="2018-09" db="EMBL/GenBank/DDBJ databases">
        <authorList>
            <person name="Zhu H."/>
        </authorList>
    </citation>
    <scope>NUCLEOTIDE SEQUENCE [LARGE SCALE GENOMIC DNA]</scope>
    <source>
        <strain evidence="4 5">K2W22B-5</strain>
    </source>
</reference>
<evidence type="ECO:0000256" key="1">
    <source>
        <dbReference type="ARBA" id="ARBA00011344"/>
    </source>
</evidence>
<dbReference type="NCBIfam" id="TIGR02937">
    <property type="entry name" value="sigma70-ECF"/>
    <property type="match status" value="1"/>
</dbReference>
<protein>
    <submittedName>
        <fullName evidence="4">Sigma-70 family RNA polymerase sigma factor</fullName>
    </submittedName>
</protein>
<comment type="subunit">
    <text evidence="1">Interacts transiently with the RNA polymerase catalytic core formed by RpoA, RpoB, RpoC and RpoZ (2 alpha, 1 beta, 1 beta' and 1 omega subunit) to form the RNA polymerase holoenzyme that can initiate transcription.</text>
</comment>
<dbReference type="PANTHER" id="PTHR30173:SF36">
    <property type="entry name" value="ECF RNA POLYMERASE SIGMA FACTOR SIGJ"/>
    <property type="match status" value="1"/>
</dbReference>
<dbReference type="SUPFAM" id="SSF54427">
    <property type="entry name" value="NTF2-like"/>
    <property type="match status" value="1"/>
</dbReference>
<feature type="domain" description="RNA polymerase sigma factor 70 region 4 type 2" evidence="3">
    <location>
        <begin position="108"/>
        <end position="158"/>
    </location>
</feature>
<accession>A0A418W4V1</accession>
<dbReference type="Proteomes" id="UP000283458">
    <property type="component" value="Unassembled WGS sequence"/>
</dbReference>
<dbReference type="Pfam" id="PF04542">
    <property type="entry name" value="Sigma70_r2"/>
    <property type="match status" value="1"/>
</dbReference>
<dbReference type="InterPro" id="IPR007627">
    <property type="entry name" value="RNA_pol_sigma70_r2"/>
</dbReference>
<name>A0A418W4V1_9PROT</name>
<dbReference type="InterPro" id="IPR036388">
    <property type="entry name" value="WH-like_DNA-bd_sf"/>
</dbReference>
<dbReference type="InterPro" id="IPR052704">
    <property type="entry name" value="ECF_Sigma-70_Domain"/>
</dbReference>